<feature type="compositionally biased region" description="Polar residues" evidence="1">
    <location>
        <begin position="80"/>
        <end position="89"/>
    </location>
</feature>
<accession>A0A9I9E973</accession>
<name>A0A9I9E973_CUCME</name>
<organism evidence="2">
    <name type="scientific">Cucumis melo</name>
    <name type="common">Muskmelon</name>
    <dbReference type="NCBI Taxonomy" id="3656"/>
    <lineage>
        <taxon>Eukaryota</taxon>
        <taxon>Viridiplantae</taxon>
        <taxon>Streptophyta</taxon>
        <taxon>Embryophyta</taxon>
        <taxon>Tracheophyta</taxon>
        <taxon>Spermatophyta</taxon>
        <taxon>Magnoliopsida</taxon>
        <taxon>eudicotyledons</taxon>
        <taxon>Gunneridae</taxon>
        <taxon>Pentapetalae</taxon>
        <taxon>rosids</taxon>
        <taxon>fabids</taxon>
        <taxon>Cucurbitales</taxon>
        <taxon>Cucurbitaceae</taxon>
        <taxon>Benincaseae</taxon>
        <taxon>Cucumis</taxon>
    </lineage>
</organism>
<feature type="compositionally biased region" description="Basic and acidic residues" evidence="1">
    <location>
        <begin position="14"/>
        <end position="25"/>
    </location>
</feature>
<feature type="region of interest" description="Disordered" evidence="1">
    <location>
        <begin position="1"/>
        <end position="37"/>
    </location>
</feature>
<proteinExistence type="predicted"/>
<feature type="region of interest" description="Disordered" evidence="1">
    <location>
        <begin position="78"/>
        <end position="97"/>
    </location>
</feature>
<dbReference type="EnsemblPlants" id="MELO3C030390.2.1">
    <property type="protein sequence ID" value="MELO3C030390.2.1"/>
    <property type="gene ID" value="MELO3C030390.2"/>
</dbReference>
<protein>
    <submittedName>
        <fullName evidence="2">Uncharacterized protein</fullName>
    </submittedName>
</protein>
<dbReference type="Gramene" id="MELO3C030390.2.1">
    <property type="protein sequence ID" value="MELO3C030390.2.1"/>
    <property type="gene ID" value="MELO3C030390.2"/>
</dbReference>
<evidence type="ECO:0000313" key="2">
    <source>
        <dbReference type="EnsemblPlants" id="MELO3C030390.2.1"/>
    </source>
</evidence>
<sequence>MGSPQHGIKSSNIPHHDCGYLHTPKDPSIPLKAYNPVHNNNTSIKNSSFIPQGKTQENLLNQRTTTFVTNPLILKHTRKQSQIGKTANIPTYHPDPP</sequence>
<evidence type="ECO:0000256" key="1">
    <source>
        <dbReference type="SAM" id="MobiDB-lite"/>
    </source>
</evidence>
<reference evidence="2" key="1">
    <citation type="submission" date="2023-03" db="UniProtKB">
        <authorList>
            <consortium name="EnsemblPlants"/>
        </authorList>
    </citation>
    <scope>IDENTIFICATION</scope>
</reference>
<dbReference type="AlphaFoldDB" id="A0A9I9E973"/>